<dbReference type="EMBL" id="JBBPBK010000002">
    <property type="protein sequence ID" value="KAK9290591.1"/>
    <property type="molecule type" value="Genomic_DNA"/>
</dbReference>
<organism evidence="2 3">
    <name type="scientific">Liquidambar formosana</name>
    <name type="common">Formosan gum</name>
    <dbReference type="NCBI Taxonomy" id="63359"/>
    <lineage>
        <taxon>Eukaryota</taxon>
        <taxon>Viridiplantae</taxon>
        <taxon>Streptophyta</taxon>
        <taxon>Embryophyta</taxon>
        <taxon>Tracheophyta</taxon>
        <taxon>Spermatophyta</taxon>
        <taxon>Magnoliopsida</taxon>
        <taxon>eudicotyledons</taxon>
        <taxon>Gunneridae</taxon>
        <taxon>Pentapetalae</taxon>
        <taxon>Saxifragales</taxon>
        <taxon>Altingiaceae</taxon>
        <taxon>Liquidambar</taxon>
    </lineage>
</organism>
<dbReference type="Proteomes" id="UP001415857">
    <property type="component" value="Unassembled WGS sequence"/>
</dbReference>
<evidence type="ECO:0000313" key="2">
    <source>
        <dbReference type="EMBL" id="KAK9290591.1"/>
    </source>
</evidence>
<feature type="transmembrane region" description="Helical" evidence="1">
    <location>
        <begin position="20"/>
        <end position="41"/>
    </location>
</feature>
<keyword evidence="3" id="KW-1185">Reference proteome</keyword>
<accession>A0AAP0X4T4</accession>
<evidence type="ECO:0000256" key="1">
    <source>
        <dbReference type="SAM" id="Phobius"/>
    </source>
</evidence>
<evidence type="ECO:0000313" key="3">
    <source>
        <dbReference type="Proteomes" id="UP001415857"/>
    </source>
</evidence>
<comment type="caution">
    <text evidence="2">The sequence shown here is derived from an EMBL/GenBank/DDBJ whole genome shotgun (WGS) entry which is preliminary data.</text>
</comment>
<reference evidence="2 3" key="1">
    <citation type="journal article" date="2024" name="Plant J.">
        <title>Genome sequences and population genomics reveal climatic adaptation and genomic divergence between two closely related sweetgum species.</title>
        <authorList>
            <person name="Xu W.Q."/>
            <person name="Ren C.Q."/>
            <person name="Zhang X.Y."/>
            <person name="Comes H.P."/>
            <person name="Liu X.H."/>
            <person name="Li Y.G."/>
            <person name="Kettle C.J."/>
            <person name="Jalonen R."/>
            <person name="Gaisberger H."/>
            <person name="Ma Y.Z."/>
            <person name="Qiu Y.X."/>
        </authorList>
    </citation>
    <scope>NUCLEOTIDE SEQUENCE [LARGE SCALE GENOMIC DNA]</scope>
    <source>
        <strain evidence="2">Hangzhou</strain>
    </source>
</reference>
<dbReference type="AlphaFoldDB" id="A0AAP0X4T4"/>
<gene>
    <name evidence="2" type="ORF">L1049_008762</name>
</gene>
<keyword evidence="1" id="KW-0812">Transmembrane</keyword>
<keyword evidence="1" id="KW-0472">Membrane</keyword>
<sequence>MNMVEVCSINAQTGLINFHFYNILIFFFLTLLYTHSSHLLAKTIISPSNLLQTEFEFANPLTRGWLRVKFDELWSGAKNRMKRDFHEDELPLQLQYKDLPDHLDDNQ</sequence>
<name>A0AAP0X4T4_LIQFO</name>
<protein>
    <submittedName>
        <fullName evidence="2">Uncharacterized protein</fullName>
    </submittedName>
</protein>
<proteinExistence type="predicted"/>
<keyword evidence="1" id="KW-1133">Transmembrane helix</keyword>